<keyword evidence="2" id="KW-1185">Reference proteome</keyword>
<sequence length="98" mass="11076">MDIYDEKNAGCRRCHCCFRGCLDGWEPGTRANSWKLTSQKWCRRPIPKLKLTAPEAGLEVSYQDYQRGVFSSQLKMVVKPLAGAEKSWLKPGQSVLLG</sequence>
<dbReference type="EMBL" id="CAADJD010000008">
    <property type="protein sequence ID" value="VFS57120.1"/>
    <property type="molecule type" value="Genomic_DNA"/>
</dbReference>
<evidence type="ECO:0000313" key="2">
    <source>
        <dbReference type="Proteomes" id="UP000401081"/>
    </source>
</evidence>
<evidence type="ECO:0000313" key="1">
    <source>
        <dbReference type="EMBL" id="VFS57120.1"/>
    </source>
</evidence>
<organism evidence="1 2">
    <name type="scientific">Kluyvera cryocrescens</name>
    <name type="common">Kluyvera citrophila</name>
    <dbReference type="NCBI Taxonomy" id="580"/>
    <lineage>
        <taxon>Bacteria</taxon>
        <taxon>Pseudomonadati</taxon>
        <taxon>Pseudomonadota</taxon>
        <taxon>Gammaproteobacteria</taxon>
        <taxon>Enterobacterales</taxon>
        <taxon>Enterobacteriaceae</taxon>
        <taxon>Kluyvera</taxon>
    </lineage>
</organism>
<proteinExistence type="predicted"/>
<gene>
    <name evidence="1" type="primary">ydgA_2</name>
    <name evidence="1" type="ORF">NCTC12993_00630</name>
</gene>
<accession>A0A485A915</accession>
<dbReference type="AlphaFoldDB" id="A0A485A915"/>
<dbReference type="Proteomes" id="UP000401081">
    <property type="component" value="Unassembled WGS sequence"/>
</dbReference>
<name>A0A485A915_KLUCR</name>
<reference evidence="1 2" key="1">
    <citation type="submission" date="2019-03" db="EMBL/GenBank/DDBJ databases">
        <authorList>
            <consortium name="Pathogen Informatics"/>
        </authorList>
    </citation>
    <scope>NUCLEOTIDE SEQUENCE [LARGE SCALE GENOMIC DNA]</scope>
    <source>
        <strain evidence="1 2">NCTC12993</strain>
    </source>
</reference>
<protein>
    <submittedName>
        <fullName evidence="1">Uncharacterized protein</fullName>
    </submittedName>
</protein>